<organism evidence="7 8">
    <name type="scientific">Paenibacillus thailandensis</name>
    <dbReference type="NCBI Taxonomy" id="393250"/>
    <lineage>
        <taxon>Bacteria</taxon>
        <taxon>Bacillati</taxon>
        <taxon>Bacillota</taxon>
        <taxon>Bacilli</taxon>
        <taxon>Bacillales</taxon>
        <taxon>Paenibacillaceae</taxon>
        <taxon>Paenibacillus</taxon>
    </lineage>
</organism>
<evidence type="ECO:0000259" key="6">
    <source>
        <dbReference type="Pfam" id="PF12698"/>
    </source>
</evidence>
<dbReference type="InterPro" id="IPR051328">
    <property type="entry name" value="T7SS_ABC-Transporter"/>
</dbReference>
<dbReference type="Gene3D" id="3.40.1710.10">
    <property type="entry name" value="abc type-2 transporter like domain"/>
    <property type="match status" value="1"/>
</dbReference>
<dbReference type="PANTHER" id="PTHR43077">
    <property type="entry name" value="TRANSPORT PERMEASE YVFS-RELATED"/>
    <property type="match status" value="1"/>
</dbReference>
<evidence type="ECO:0000256" key="2">
    <source>
        <dbReference type="ARBA" id="ARBA00022692"/>
    </source>
</evidence>
<accession>A0ABW5QUV7</accession>
<feature type="transmembrane region" description="Helical" evidence="5">
    <location>
        <begin position="350"/>
        <end position="369"/>
    </location>
</feature>
<dbReference type="EMBL" id="JBHUMY010000007">
    <property type="protein sequence ID" value="MFD2660196.1"/>
    <property type="molecule type" value="Genomic_DNA"/>
</dbReference>
<keyword evidence="2 5" id="KW-0812">Transmembrane</keyword>
<feature type="transmembrane region" description="Helical" evidence="5">
    <location>
        <begin position="261"/>
        <end position="279"/>
    </location>
</feature>
<feature type="domain" description="ABC-2 type transporter transmembrane" evidence="6">
    <location>
        <begin position="17"/>
        <end position="363"/>
    </location>
</feature>
<evidence type="ECO:0000313" key="7">
    <source>
        <dbReference type="EMBL" id="MFD2660196.1"/>
    </source>
</evidence>
<evidence type="ECO:0000256" key="1">
    <source>
        <dbReference type="ARBA" id="ARBA00004141"/>
    </source>
</evidence>
<feature type="transmembrane region" description="Helical" evidence="5">
    <location>
        <begin position="233"/>
        <end position="255"/>
    </location>
</feature>
<reference evidence="8" key="1">
    <citation type="journal article" date="2019" name="Int. J. Syst. Evol. Microbiol.">
        <title>The Global Catalogue of Microorganisms (GCM) 10K type strain sequencing project: providing services to taxonomists for standard genome sequencing and annotation.</title>
        <authorList>
            <consortium name="The Broad Institute Genomics Platform"/>
            <consortium name="The Broad Institute Genome Sequencing Center for Infectious Disease"/>
            <person name="Wu L."/>
            <person name="Ma J."/>
        </authorList>
    </citation>
    <scope>NUCLEOTIDE SEQUENCE [LARGE SCALE GENOMIC DNA]</scope>
    <source>
        <strain evidence="8">TISTR 1827</strain>
    </source>
</reference>
<dbReference type="PANTHER" id="PTHR43077:SF5">
    <property type="entry name" value="PHAGE INFECTION PROTEIN"/>
    <property type="match status" value="1"/>
</dbReference>
<dbReference type="Proteomes" id="UP001597493">
    <property type="component" value="Unassembled WGS sequence"/>
</dbReference>
<evidence type="ECO:0000256" key="3">
    <source>
        <dbReference type="ARBA" id="ARBA00022989"/>
    </source>
</evidence>
<keyword evidence="4 5" id="KW-0472">Membrane</keyword>
<dbReference type="RefSeq" id="WP_379271184.1">
    <property type="nucleotide sequence ID" value="NZ_JBHUGT010000018.1"/>
</dbReference>
<comment type="caution">
    <text evidence="7">The sequence shown here is derived from an EMBL/GenBank/DDBJ whole genome shotgun (WGS) entry which is preliminary data.</text>
</comment>
<dbReference type="InterPro" id="IPR013525">
    <property type="entry name" value="ABC2_TM"/>
</dbReference>
<feature type="transmembrane region" description="Helical" evidence="5">
    <location>
        <begin position="192"/>
        <end position="212"/>
    </location>
</feature>
<keyword evidence="8" id="KW-1185">Reference proteome</keyword>
<feature type="transmembrane region" description="Helical" evidence="5">
    <location>
        <begin position="286"/>
        <end position="310"/>
    </location>
</feature>
<dbReference type="Pfam" id="PF12698">
    <property type="entry name" value="ABC2_membrane_3"/>
    <property type="match status" value="1"/>
</dbReference>
<sequence length="388" mass="41094">MMQALRLFLNRPTTKVGIVTAFMFQIIFAVIWMTAYDGVTDRTSQLRIAIVNEDGQLGKQLSGKLAEELPFETVVVTDLGEAQAGLNNRDYQMVMHIPADFTQKAASADATGSIEYWINESNPALIKSIMSGAAAQITGEINSQAVASGVQAALSGAQMPAEQAAAAAASLSERVTADIRSVNPVQGMNNQMVPMMMVLASFVGAMIMGMNFQQSTMAVQAQAGKWNTVLVKAVLNAVSAVLVALVGTSLVALLGGQFEQGFLHMWLFQSLFLLTFMFVSQMFLSLFGLAGMLFNIMLLSVQLVSSGAIVPRELLSDFYTGLGRLLPATYAVDGNMNILFGGGPITGDCAALLLIMATAMAVTAVAVAFKKQGAKAALPAQIPASEAR</sequence>
<gene>
    <name evidence="7" type="ORF">ACFSW5_07920</name>
</gene>
<keyword evidence="3 5" id="KW-1133">Transmembrane helix</keyword>
<protein>
    <submittedName>
        <fullName evidence="7">YhgE/Pip domain-containing protein</fullName>
    </submittedName>
</protein>
<evidence type="ECO:0000313" key="8">
    <source>
        <dbReference type="Proteomes" id="UP001597493"/>
    </source>
</evidence>
<name>A0ABW5QUV7_9BACL</name>
<evidence type="ECO:0000256" key="5">
    <source>
        <dbReference type="SAM" id="Phobius"/>
    </source>
</evidence>
<evidence type="ECO:0000256" key="4">
    <source>
        <dbReference type="ARBA" id="ARBA00023136"/>
    </source>
</evidence>
<feature type="transmembrane region" description="Helical" evidence="5">
    <location>
        <begin position="16"/>
        <end position="35"/>
    </location>
</feature>
<comment type="subcellular location">
    <subcellularLocation>
        <location evidence="1">Membrane</location>
        <topology evidence="1">Multi-pass membrane protein</topology>
    </subcellularLocation>
</comment>
<proteinExistence type="predicted"/>